<dbReference type="PANTHER" id="PTHR38779">
    <property type="entry name" value="TYPE II SECRETION SYSTEM PROTEIN I-RELATED"/>
    <property type="match status" value="1"/>
</dbReference>
<feature type="domain" description="Type II secretion system protein GspI C-terminal" evidence="10">
    <location>
        <begin position="56"/>
        <end position="134"/>
    </location>
</feature>
<dbReference type="GO" id="GO:0005886">
    <property type="term" value="C:plasma membrane"/>
    <property type="evidence" value="ECO:0007669"/>
    <property type="project" value="UniProtKB-SubCell"/>
</dbReference>
<dbReference type="SUPFAM" id="SSF54523">
    <property type="entry name" value="Pili subunits"/>
    <property type="match status" value="1"/>
</dbReference>
<keyword evidence="7 9" id="KW-1133">Transmembrane helix</keyword>
<evidence type="ECO:0000256" key="9">
    <source>
        <dbReference type="SAM" id="Phobius"/>
    </source>
</evidence>
<gene>
    <name evidence="11" type="ORF">BL240_02490</name>
</gene>
<reference evidence="11 12" key="1">
    <citation type="submission" date="2016-12" db="EMBL/GenBank/DDBJ databases">
        <title>Draft Genome Sequence of Mercury Resistant Pseudomonas DRA525.</title>
        <authorList>
            <person name="Drace K.M."/>
        </authorList>
    </citation>
    <scope>NUCLEOTIDE SEQUENCE [LARGE SCALE GENOMIC DNA]</scope>
    <source>
        <strain evidence="11 12">DRA525</strain>
    </source>
</reference>
<protein>
    <submittedName>
        <fullName evidence="11">Type II secretion system protein I</fullName>
    </submittedName>
</protein>
<feature type="transmembrane region" description="Helical" evidence="9">
    <location>
        <begin position="23"/>
        <end position="46"/>
    </location>
</feature>
<dbReference type="InterPro" id="IPR003413">
    <property type="entry name" value="T2SS_GspI_C"/>
</dbReference>
<organism evidence="11 12">
    <name type="scientific">Pseudomonas putida</name>
    <name type="common">Arthrobacter siderocapsulatus</name>
    <dbReference type="NCBI Taxonomy" id="303"/>
    <lineage>
        <taxon>Bacteria</taxon>
        <taxon>Pseudomonadati</taxon>
        <taxon>Pseudomonadota</taxon>
        <taxon>Gammaproteobacteria</taxon>
        <taxon>Pseudomonadales</taxon>
        <taxon>Pseudomonadaceae</taxon>
        <taxon>Pseudomonas</taxon>
    </lineage>
</organism>
<dbReference type="GO" id="GO:0015628">
    <property type="term" value="P:protein secretion by the type II secretion system"/>
    <property type="evidence" value="ECO:0007669"/>
    <property type="project" value="InterPro"/>
</dbReference>
<comment type="similarity">
    <text evidence="2">Belongs to the GSP I family.</text>
</comment>
<dbReference type="InterPro" id="IPR012902">
    <property type="entry name" value="N_methyl_site"/>
</dbReference>
<evidence type="ECO:0000256" key="7">
    <source>
        <dbReference type="ARBA" id="ARBA00022989"/>
    </source>
</evidence>
<evidence type="ECO:0000256" key="1">
    <source>
        <dbReference type="ARBA" id="ARBA00004377"/>
    </source>
</evidence>
<dbReference type="Pfam" id="PF02501">
    <property type="entry name" value="T2SSI"/>
    <property type="match status" value="1"/>
</dbReference>
<evidence type="ECO:0000256" key="3">
    <source>
        <dbReference type="ARBA" id="ARBA00022475"/>
    </source>
</evidence>
<name>A0A1L5PJW7_PSEPU</name>
<dbReference type="InterPro" id="IPR045584">
    <property type="entry name" value="Pilin-like"/>
</dbReference>
<comment type="subcellular location">
    <subcellularLocation>
        <location evidence="1">Cell inner membrane</location>
        <topology evidence="1">Single-pass membrane protein</topology>
    </subcellularLocation>
</comment>
<evidence type="ECO:0000256" key="5">
    <source>
        <dbReference type="ARBA" id="ARBA00022519"/>
    </source>
</evidence>
<evidence type="ECO:0000256" key="4">
    <source>
        <dbReference type="ARBA" id="ARBA00022481"/>
    </source>
</evidence>
<keyword evidence="8 9" id="KW-0472">Membrane</keyword>
<dbReference type="Proteomes" id="UP000185146">
    <property type="component" value="Chromosome"/>
</dbReference>
<keyword evidence="6 9" id="KW-0812">Transmembrane</keyword>
<dbReference type="EMBL" id="CP018743">
    <property type="protein sequence ID" value="APO80422.1"/>
    <property type="molecule type" value="Genomic_DNA"/>
</dbReference>
<evidence type="ECO:0000259" key="10">
    <source>
        <dbReference type="Pfam" id="PF02501"/>
    </source>
</evidence>
<proteinExistence type="inferred from homology"/>
<accession>A0A1L5PJW7</accession>
<dbReference type="NCBIfam" id="TIGR02532">
    <property type="entry name" value="IV_pilin_GFxxxE"/>
    <property type="match status" value="1"/>
</dbReference>
<keyword evidence="3" id="KW-1003">Cell membrane</keyword>
<evidence type="ECO:0000256" key="6">
    <source>
        <dbReference type="ARBA" id="ARBA00022692"/>
    </source>
</evidence>
<evidence type="ECO:0000313" key="11">
    <source>
        <dbReference type="EMBL" id="APO80422.1"/>
    </source>
</evidence>
<sequence>MGLEPRWPLAGGGRPMKRHQRGFTLLEVTVALAIAAVLAVITSQVLRQRLAVQDNLQQHRLGLLCARELQTRFAVEQYWPAANQVGGELSQGGQRCHWQLQLRRTGVRDLRRGELLLFADRDQRLPLGQYTVFLERP</sequence>
<evidence type="ECO:0000256" key="8">
    <source>
        <dbReference type="ARBA" id="ARBA00023136"/>
    </source>
</evidence>
<dbReference type="InterPro" id="IPR010052">
    <property type="entry name" value="T2SS_protein-GspI"/>
</dbReference>
<dbReference type="PROSITE" id="PS00409">
    <property type="entry name" value="PROKAR_NTER_METHYL"/>
    <property type="match status" value="1"/>
</dbReference>
<dbReference type="AlphaFoldDB" id="A0A1L5PJW7"/>
<keyword evidence="4" id="KW-0488">Methylation</keyword>
<keyword evidence="5" id="KW-0997">Cell inner membrane</keyword>
<evidence type="ECO:0000256" key="2">
    <source>
        <dbReference type="ARBA" id="ARBA00008358"/>
    </source>
</evidence>
<dbReference type="Gene3D" id="3.30.1300.30">
    <property type="entry name" value="GSPII I/J protein-like"/>
    <property type="match status" value="1"/>
</dbReference>
<dbReference type="GO" id="GO:0015627">
    <property type="term" value="C:type II protein secretion system complex"/>
    <property type="evidence" value="ECO:0007669"/>
    <property type="project" value="InterPro"/>
</dbReference>
<dbReference type="Pfam" id="PF07963">
    <property type="entry name" value="N_methyl"/>
    <property type="match status" value="1"/>
</dbReference>
<dbReference type="PANTHER" id="PTHR38779:SF2">
    <property type="entry name" value="TYPE II SECRETION SYSTEM PROTEIN I-RELATED"/>
    <property type="match status" value="1"/>
</dbReference>
<evidence type="ECO:0000313" key="12">
    <source>
        <dbReference type="Proteomes" id="UP000185146"/>
    </source>
</evidence>